<dbReference type="PANTHER" id="PTHR35446:SF2">
    <property type="entry name" value="CARBOXYMUCONOLACTONE DECARBOXYLASE-LIKE DOMAIN-CONTAINING PROTEIN"/>
    <property type="match status" value="1"/>
</dbReference>
<dbReference type="Gene3D" id="1.20.1290.10">
    <property type="entry name" value="AhpD-like"/>
    <property type="match status" value="1"/>
</dbReference>
<dbReference type="InterPro" id="IPR029032">
    <property type="entry name" value="AhpD-like"/>
</dbReference>
<dbReference type="InterPro" id="IPR010195">
    <property type="entry name" value="Uncharacterised_peroxidase-rel"/>
</dbReference>
<gene>
    <name evidence="1" type="ORF">So717_32100</name>
</gene>
<evidence type="ECO:0000313" key="2">
    <source>
        <dbReference type="Proteomes" id="UP000436522"/>
    </source>
</evidence>
<reference evidence="1 2" key="1">
    <citation type="submission" date="2019-12" db="EMBL/GenBank/DDBJ databases">
        <title>Roseobacter cerasinus sp. nov., isolated from seawater around aquaculture.</title>
        <authorList>
            <person name="Muramatsu S."/>
            <person name="Takabe Y."/>
            <person name="Mori K."/>
            <person name="Takaichi S."/>
            <person name="Hanada S."/>
        </authorList>
    </citation>
    <scope>NUCLEOTIDE SEQUENCE [LARGE SCALE GENOMIC DNA]</scope>
    <source>
        <strain evidence="1 2">AI77</strain>
    </source>
</reference>
<accession>A0A640VUD1</accession>
<dbReference type="NCBIfam" id="TIGR01926">
    <property type="entry name" value="peroxid_rel"/>
    <property type="match status" value="1"/>
</dbReference>
<comment type="caution">
    <text evidence="1">The sequence shown here is derived from an EMBL/GenBank/DDBJ whole genome shotgun (WGS) entry which is preliminary data.</text>
</comment>
<dbReference type="PANTHER" id="PTHR35446">
    <property type="entry name" value="SI:CH211-175M2.5"/>
    <property type="match status" value="1"/>
</dbReference>
<evidence type="ECO:0000313" key="1">
    <source>
        <dbReference type="EMBL" id="GFE51457.1"/>
    </source>
</evidence>
<protein>
    <submittedName>
        <fullName evidence="1">Alkyl hydroperoxide reductase AhpD</fullName>
    </submittedName>
</protein>
<organism evidence="1 2">
    <name type="scientific">Roseobacter cerasinus</name>
    <dbReference type="NCBI Taxonomy" id="2602289"/>
    <lineage>
        <taxon>Bacteria</taxon>
        <taxon>Pseudomonadati</taxon>
        <taxon>Pseudomonadota</taxon>
        <taxon>Alphaproteobacteria</taxon>
        <taxon>Rhodobacterales</taxon>
        <taxon>Roseobacteraceae</taxon>
        <taxon>Roseobacter</taxon>
    </lineage>
</organism>
<sequence length="210" mass="22884">MSAHGGYEMSWIATIPFEAATGKLRRLYERIAGPDNNVDNIMMAHSLRPHTMEGHMALYKSVLHHSGNTLPKWVLEALGVFVSGLNGCAYCETHHFAGMARLLRDDAQADQIRSALADRRVDAAPISSGEKAAMRYAEKLTLRPAEMVAEDADALRTAGFDDGQILEINQVVSYFAYANRTVLGLGCSTKGDVIGLSPGNSDDPDDWGHH</sequence>
<dbReference type="AlphaFoldDB" id="A0A640VUD1"/>
<keyword evidence="2" id="KW-1185">Reference proteome</keyword>
<dbReference type="Proteomes" id="UP000436522">
    <property type="component" value="Unassembled WGS sequence"/>
</dbReference>
<proteinExistence type="predicted"/>
<dbReference type="SUPFAM" id="SSF69118">
    <property type="entry name" value="AhpD-like"/>
    <property type="match status" value="1"/>
</dbReference>
<dbReference type="EMBL" id="BLIV01000006">
    <property type="protein sequence ID" value="GFE51457.1"/>
    <property type="molecule type" value="Genomic_DNA"/>
</dbReference>
<name>A0A640VUD1_9RHOB</name>